<comment type="caution">
    <text evidence="2">The sequence shown here is derived from an EMBL/GenBank/DDBJ whole genome shotgun (WGS) entry which is preliminary data.</text>
</comment>
<dbReference type="InterPro" id="IPR001077">
    <property type="entry name" value="COMT_C"/>
</dbReference>
<accession>A0A5A7NE48</accession>
<reference evidence="2 3" key="1">
    <citation type="submission" date="2019-09" db="EMBL/GenBank/DDBJ databases">
        <title>NBRP : Genome information of microbial organism related human and environment.</title>
        <authorList>
            <person name="Hattori M."/>
            <person name="Oshima K."/>
            <person name="Inaba H."/>
            <person name="Suda W."/>
            <person name="Sakamoto M."/>
            <person name="Iino T."/>
            <person name="Kitahara M."/>
            <person name="Oshida Y."/>
            <person name="Iida T."/>
            <person name="Kudo T."/>
            <person name="Itoh T."/>
            <person name="Ohkuma M."/>
        </authorList>
    </citation>
    <scope>NUCLEOTIDE SEQUENCE [LARGE SCALE GENOMIC DNA]</scope>
    <source>
        <strain evidence="2 3">Q-1</strain>
    </source>
</reference>
<dbReference type="Proteomes" id="UP000324996">
    <property type="component" value="Unassembled WGS sequence"/>
</dbReference>
<sequence length="138" mass="14519">MDAGAALDLIDRVEGESYALGGLGASLVGDRGLLAMIAHHDMLYRDLADPVALFRNPQHGTELGAFWAYAQKGGGAYHPKPDAQAVARYSALMAASQDMIAEQVLAAYPVHRHQVILDVGGGEGVFLAHVAQKPGMPA</sequence>
<dbReference type="EMBL" id="BKCN01000022">
    <property type="protein sequence ID" value="GER05339.1"/>
    <property type="molecule type" value="Genomic_DNA"/>
</dbReference>
<protein>
    <recommendedName>
        <fullName evidence="1">O-methyltransferase C-terminal domain-containing protein</fullName>
    </recommendedName>
</protein>
<organism evidence="2 3">
    <name type="scientific">Iodidimonas nitroreducens</name>
    <dbReference type="NCBI Taxonomy" id="1236968"/>
    <lineage>
        <taxon>Bacteria</taxon>
        <taxon>Pseudomonadati</taxon>
        <taxon>Pseudomonadota</taxon>
        <taxon>Alphaproteobacteria</taxon>
        <taxon>Iodidimonadales</taxon>
        <taxon>Iodidimonadaceae</taxon>
        <taxon>Iodidimonas</taxon>
    </lineage>
</organism>
<evidence type="ECO:0000313" key="2">
    <source>
        <dbReference type="EMBL" id="GER05339.1"/>
    </source>
</evidence>
<proteinExistence type="predicted"/>
<dbReference type="Pfam" id="PF00891">
    <property type="entry name" value="Methyltransf_2"/>
    <property type="match status" value="1"/>
</dbReference>
<dbReference type="SUPFAM" id="SSF53335">
    <property type="entry name" value="S-adenosyl-L-methionine-dependent methyltransferases"/>
    <property type="match status" value="1"/>
</dbReference>
<keyword evidence="3" id="KW-1185">Reference proteome</keyword>
<evidence type="ECO:0000259" key="1">
    <source>
        <dbReference type="Pfam" id="PF00891"/>
    </source>
</evidence>
<dbReference type="AlphaFoldDB" id="A0A5A7NE48"/>
<dbReference type="InterPro" id="IPR029063">
    <property type="entry name" value="SAM-dependent_MTases_sf"/>
</dbReference>
<name>A0A5A7NE48_9PROT</name>
<gene>
    <name evidence="2" type="ORF">JCM17846_30210</name>
</gene>
<feature type="domain" description="O-methyltransferase C-terminal" evidence="1">
    <location>
        <begin position="44"/>
        <end position="132"/>
    </location>
</feature>
<evidence type="ECO:0000313" key="3">
    <source>
        <dbReference type="Proteomes" id="UP000324996"/>
    </source>
</evidence>
<dbReference type="Gene3D" id="3.40.50.150">
    <property type="entry name" value="Vaccinia Virus protein VP39"/>
    <property type="match status" value="1"/>
</dbReference>
<dbReference type="GO" id="GO:0008171">
    <property type="term" value="F:O-methyltransferase activity"/>
    <property type="evidence" value="ECO:0007669"/>
    <property type="project" value="InterPro"/>
</dbReference>